<dbReference type="FunFam" id="3.40.50.300:FF:001145">
    <property type="entry name" value="Putative dynein heavy chain"/>
    <property type="match status" value="1"/>
</dbReference>
<feature type="compositionally biased region" description="Basic and acidic residues" evidence="13">
    <location>
        <begin position="851"/>
        <end position="861"/>
    </location>
</feature>
<dbReference type="Gene3D" id="3.40.50.300">
    <property type="entry name" value="P-loop containing nucleotide triphosphate hydrolases"/>
    <property type="match status" value="2"/>
</dbReference>
<dbReference type="InterPro" id="IPR027417">
    <property type="entry name" value="P-loop_NTPase"/>
</dbReference>
<keyword evidence="9" id="KW-0969">Cilium</keyword>
<organism evidence="18">
    <name type="scientific">Chromera velia CCMP2878</name>
    <dbReference type="NCBI Taxonomy" id="1169474"/>
    <lineage>
        <taxon>Eukaryota</taxon>
        <taxon>Sar</taxon>
        <taxon>Alveolata</taxon>
        <taxon>Colpodellida</taxon>
        <taxon>Chromeraceae</taxon>
        <taxon>Chromera</taxon>
    </lineage>
</organism>
<evidence type="ECO:0008006" key="19">
    <source>
        <dbReference type="Google" id="ProtNLM"/>
    </source>
</evidence>
<keyword evidence="3" id="KW-0963">Cytoplasm</keyword>
<dbReference type="FunFam" id="1.10.8.720:FF:000001">
    <property type="entry name" value="dynein heavy chain 7, axonemal"/>
    <property type="match status" value="1"/>
</dbReference>
<dbReference type="Gene3D" id="1.10.8.1220">
    <property type="match status" value="1"/>
</dbReference>
<dbReference type="FunFam" id="1.10.8.1220:FF:000001">
    <property type="entry name" value="Dynein axonemal heavy chain 5"/>
    <property type="match status" value="1"/>
</dbReference>
<evidence type="ECO:0000259" key="17">
    <source>
        <dbReference type="Pfam" id="PF18199"/>
    </source>
</evidence>
<feature type="domain" description="Dynein heavy chain AAA lid" evidence="16">
    <location>
        <begin position="672"/>
        <end position="815"/>
    </location>
</feature>
<evidence type="ECO:0000259" key="14">
    <source>
        <dbReference type="Pfam" id="PF03028"/>
    </source>
</evidence>
<evidence type="ECO:0000256" key="3">
    <source>
        <dbReference type="ARBA" id="ARBA00022490"/>
    </source>
</evidence>
<sequence length="1163" mass="130263">SIVGDPVKIQQWVINKLPNDSFSLDNAIIMSNSRRWPLMIDPQLQANKWIKCEEGGGPQGAGGADKKGRGGGGGGDEKASAQPTLKVLRFSQDYARALEMCVSQGVPVLFENVGEHLDPLLQPLLQKAVFKMGSVMMIRLGDQQIEYSKDFRLYLTTKLPNPHYAPEVCVEVTLLNFVVTADGLEDQLLAMLVKEEEPAVEEKRVRLVVESAESKRSLKELEDKILRLLSQSKGNILDDEDLIDTLSASKITSGRIEEKMVDQAKTQAQVQQTRQNYKPVAMRVAQLFFVVADMGHVSQSVDPMYQYSLEWFTSVYLAAIRKAEKPEKSSGGTAEQRLQKRLAALNSTFLELLYSNVCRSLFEKDKLLFSFLLAIRMQLVDSELNFPFLRLFLMGGLSGKSFDEPKPAADWVTEPTWKRVLELGNLGGIFEGFPKKFVENIDGWKKVFDSADPRGIQTEEGGQAQFVPWPGDLTAKATPLERALVLLAIRTDFVITAIQDLIDDKLGRFFLEPPSFDLEASYAGATNRTPLLFVLSPGADPMAELQKLATAKSMGGDRLNAISLGQGQGPKAEEAIRLAVSEGGWVVLQNCHLAVSFLPILEKIIEELPAETSNDFRLWLTAMPSDKFPVSILQNGIKMTNEPPKGLRANLVRSYLSFSADFLEDHVTRHKWKKLLFGLCFFHGLILERRKYGALGWNIPYEFSESDKEICTSQLKIFLNEYQDKEVPWAALNYMAAEANYGGRVTDIHDRRLISHILTDFYSPDIISDTPENRYYFSPSQIYYAPEGDTEAHLAYVRSLPLNETPEIFGLHANANLTAAISEATTLLRLALPLMPKETASASGPQAGGKEGGEEKEERAKTPPKKVTPEEVFGATAKSIEATIPQPFDIPFVQKKFPVTYEESMNTVLVQELLRFNRVITVVLRTLKDVQKAIKGLVLLTPELEEVGSALFSNRVPSAWSKVAYPSLKPLASWVEDFRSRLAFLQKWIDEGPPHSYWISGFYFTQSFLSGTLQNFARARQLPIDELVYDFEMLHSSMTKENVEAKPETGCYVYGLFMDGARWLEAPEATREAPKGTVGESLPKVLYSPMPMVWLRPNEQKSVDENAHVYHCPVYKTSLRKGTLSTTGHSTNFVLTMKVPMAKQHSEKYWTKRGVALLTQLDD</sequence>
<evidence type="ECO:0000313" key="18">
    <source>
        <dbReference type="EMBL" id="CEM41615.1"/>
    </source>
</evidence>
<dbReference type="InterPro" id="IPR004273">
    <property type="entry name" value="Dynein_heavy_D6_P-loop"/>
</dbReference>
<dbReference type="InterPro" id="IPR041658">
    <property type="entry name" value="AAA_lid_11"/>
</dbReference>
<evidence type="ECO:0000256" key="5">
    <source>
        <dbReference type="ARBA" id="ARBA00022741"/>
    </source>
</evidence>
<evidence type="ECO:0000256" key="11">
    <source>
        <dbReference type="ARBA" id="ARBA00023212"/>
    </source>
</evidence>
<dbReference type="GO" id="GO:0030286">
    <property type="term" value="C:dynein complex"/>
    <property type="evidence" value="ECO:0007669"/>
    <property type="project" value="UniProtKB-KW"/>
</dbReference>
<keyword evidence="12" id="KW-0966">Cell projection</keyword>
<keyword evidence="6" id="KW-0067">ATP-binding</keyword>
<evidence type="ECO:0000256" key="1">
    <source>
        <dbReference type="ARBA" id="ARBA00004138"/>
    </source>
</evidence>
<keyword evidence="5" id="KW-0547">Nucleotide-binding</keyword>
<dbReference type="GO" id="GO:0008569">
    <property type="term" value="F:minus-end-directed microtubule motor activity"/>
    <property type="evidence" value="ECO:0007669"/>
    <property type="project" value="InterPro"/>
</dbReference>
<dbReference type="Pfam" id="PF12781">
    <property type="entry name" value="AAA_9"/>
    <property type="match status" value="1"/>
</dbReference>
<dbReference type="GO" id="GO:0045505">
    <property type="term" value="F:dynein intermediate chain binding"/>
    <property type="evidence" value="ECO:0007669"/>
    <property type="project" value="InterPro"/>
</dbReference>
<evidence type="ECO:0000256" key="10">
    <source>
        <dbReference type="ARBA" id="ARBA00023175"/>
    </source>
</evidence>
<keyword evidence="4" id="KW-0493">Microtubule</keyword>
<evidence type="ECO:0000256" key="7">
    <source>
        <dbReference type="ARBA" id="ARBA00023017"/>
    </source>
</evidence>
<feature type="domain" description="Dynein heavy chain ATP-binding dynein motor region" evidence="15">
    <location>
        <begin position="10"/>
        <end position="256"/>
    </location>
</feature>
<dbReference type="GO" id="GO:0051959">
    <property type="term" value="F:dynein light intermediate chain binding"/>
    <property type="evidence" value="ECO:0007669"/>
    <property type="project" value="InterPro"/>
</dbReference>
<evidence type="ECO:0000256" key="13">
    <source>
        <dbReference type="SAM" id="MobiDB-lite"/>
    </source>
</evidence>
<reference evidence="18" key="1">
    <citation type="submission" date="2014-11" db="EMBL/GenBank/DDBJ databases">
        <authorList>
            <person name="Otto D Thomas"/>
            <person name="Naeem Raeece"/>
        </authorList>
    </citation>
    <scope>NUCLEOTIDE SEQUENCE</scope>
</reference>
<keyword evidence="10" id="KW-0505">Motor protein</keyword>
<evidence type="ECO:0000256" key="12">
    <source>
        <dbReference type="ARBA" id="ARBA00023273"/>
    </source>
</evidence>
<dbReference type="GO" id="GO:0005874">
    <property type="term" value="C:microtubule"/>
    <property type="evidence" value="ECO:0007669"/>
    <property type="project" value="UniProtKB-KW"/>
</dbReference>
<dbReference type="GO" id="GO:0007018">
    <property type="term" value="P:microtubule-based movement"/>
    <property type="evidence" value="ECO:0007669"/>
    <property type="project" value="InterPro"/>
</dbReference>
<dbReference type="VEuPathDB" id="CryptoDB:Cvel_26137"/>
<keyword evidence="11" id="KW-0206">Cytoskeleton</keyword>
<gene>
    <name evidence="18" type="ORF">Cvel_26137</name>
</gene>
<evidence type="ECO:0000256" key="4">
    <source>
        <dbReference type="ARBA" id="ARBA00022701"/>
    </source>
</evidence>
<dbReference type="Pfam" id="PF18199">
    <property type="entry name" value="Dynein_C"/>
    <property type="match status" value="1"/>
</dbReference>
<keyword evidence="7" id="KW-0243">Dynein</keyword>
<dbReference type="FunFam" id="1.20.1270.280:FF:000001">
    <property type="entry name" value="dynein heavy chain 7, axonemal"/>
    <property type="match status" value="1"/>
</dbReference>
<dbReference type="FunFam" id="3.10.490.20:FF:000005">
    <property type="entry name" value="Dynein axonemal heavy chain 6"/>
    <property type="match status" value="1"/>
</dbReference>
<dbReference type="InterPro" id="IPR035706">
    <property type="entry name" value="AAA_9"/>
</dbReference>
<dbReference type="Pfam" id="PF18198">
    <property type="entry name" value="AAA_lid_11"/>
    <property type="match status" value="1"/>
</dbReference>
<evidence type="ECO:0000259" key="15">
    <source>
        <dbReference type="Pfam" id="PF12781"/>
    </source>
</evidence>
<evidence type="ECO:0000256" key="8">
    <source>
        <dbReference type="ARBA" id="ARBA00023054"/>
    </source>
</evidence>
<keyword evidence="8" id="KW-0175">Coiled coil</keyword>
<dbReference type="InterPro" id="IPR043160">
    <property type="entry name" value="Dynein_C_barrel"/>
</dbReference>
<dbReference type="Gene3D" id="3.10.490.20">
    <property type="match status" value="1"/>
</dbReference>
<feature type="region of interest" description="Disordered" evidence="13">
    <location>
        <begin position="838"/>
        <end position="867"/>
    </location>
</feature>
<dbReference type="InterPro" id="IPR026983">
    <property type="entry name" value="DHC"/>
</dbReference>
<dbReference type="GO" id="GO:0005524">
    <property type="term" value="F:ATP binding"/>
    <property type="evidence" value="ECO:0007669"/>
    <property type="project" value="UniProtKB-KW"/>
</dbReference>
<dbReference type="AlphaFoldDB" id="A0A0G4HCK6"/>
<dbReference type="Gene3D" id="1.10.8.720">
    <property type="entry name" value="Region D6 of dynein motor"/>
    <property type="match status" value="1"/>
</dbReference>
<dbReference type="EMBL" id="CDMZ01002270">
    <property type="protein sequence ID" value="CEM41615.1"/>
    <property type="molecule type" value="Genomic_DNA"/>
</dbReference>
<evidence type="ECO:0000256" key="9">
    <source>
        <dbReference type="ARBA" id="ARBA00023069"/>
    </source>
</evidence>
<dbReference type="FunFam" id="3.40.50.300:FF:000362">
    <property type="entry name" value="Dynein, axonemal, heavy chain 6"/>
    <property type="match status" value="1"/>
</dbReference>
<feature type="region of interest" description="Disordered" evidence="13">
    <location>
        <begin position="55"/>
        <end position="80"/>
    </location>
</feature>
<dbReference type="PANTHER" id="PTHR22878">
    <property type="entry name" value="DYNEIN HEAVY CHAIN 6, AXONEMAL-LIKE-RELATED"/>
    <property type="match status" value="1"/>
</dbReference>
<evidence type="ECO:0000256" key="2">
    <source>
        <dbReference type="ARBA" id="ARBA00004245"/>
    </source>
</evidence>
<dbReference type="InterPro" id="IPR041228">
    <property type="entry name" value="Dynein_C"/>
</dbReference>
<dbReference type="InterPro" id="IPR042219">
    <property type="entry name" value="AAA_lid_11_sf"/>
</dbReference>
<dbReference type="PANTHER" id="PTHR22878:SF68">
    <property type="entry name" value="DYNEIN HEAVY CHAIN 6, AXONEMAL-LIKE"/>
    <property type="match status" value="1"/>
</dbReference>
<protein>
    <recommendedName>
        <fullName evidence="19">Dynein heavy chain C-terminal domain-containing protein</fullName>
    </recommendedName>
</protein>
<evidence type="ECO:0000259" key="16">
    <source>
        <dbReference type="Pfam" id="PF18198"/>
    </source>
</evidence>
<comment type="subcellular location">
    <subcellularLocation>
        <location evidence="1">Cell projection</location>
        <location evidence="1">Cilium</location>
    </subcellularLocation>
    <subcellularLocation>
        <location evidence="2">Cytoplasm</location>
        <location evidence="2">Cytoskeleton</location>
    </subcellularLocation>
</comment>
<proteinExistence type="predicted"/>
<accession>A0A0G4HCK6</accession>
<feature type="domain" description="Dynein heavy chain region D6 P-loop" evidence="14">
    <location>
        <begin position="527"/>
        <end position="640"/>
    </location>
</feature>
<evidence type="ECO:0000256" key="6">
    <source>
        <dbReference type="ARBA" id="ARBA00022840"/>
    </source>
</evidence>
<feature type="non-terminal residue" evidence="18">
    <location>
        <position position="1"/>
    </location>
</feature>
<dbReference type="GO" id="GO:0005929">
    <property type="term" value="C:cilium"/>
    <property type="evidence" value="ECO:0007669"/>
    <property type="project" value="UniProtKB-SubCell"/>
</dbReference>
<dbReference type="Gene3D" id="6.10.140.1060">
    <property type="match status" value="1"/>
</dbReference>
<feature type="domain" description="Dynein heavy chain C-terminal" evidence="17">
    <location>
        <begin position="855"/>
        <end position="1159"/>
    </location>
</feature>
<dbReference type="Pfam" id="PF03028">
    <property type="entry name" value="Dynein_heavy"/>
    <property type="match status" value="1"/>
</dbReference>
<dbReference type="Gene3D" id="1.20.1270.280">
    <property type="match status" value="1"/>
</dbReference>
<name>A0A0G4HCK6_9ALVE</name>